<comment type="caution">
    <text evidence="11">The sequence shown here is derived from an EMBL/GenBank/DDBJ whole genome shotgun (WGS) entry which is preliminary data.</text>
</comment>
<gene>
    <name evidence="11" type="primary">regX3_1</name>
    <name evidence="11" type="ORF">LEUCIP111803_00707</name>
</gene>
<dbReference type="GO" id="GO:0000156">
    <property type="term" value="F:phosphorelay response regulator activity"/>
    <property type="evidence" value="ECO:0007669"/>
    <property type="project" value="TreeGrafter"/>
</dbReference>
<name>A0A916JVU7_9MICO</name>
<dbReference type="Pfam" id="PF00486">
    <property type="entry name" value="Trans_reg_C"/>
    <property type="match status" value="1"/>
</dbReference>
<dbReference type="GO" id="GO:0000976">
    <property type="term" value="F:transcription cis-regulatory region binding"/>
    <property type="evidence" value="ECO:0007669"/>
    <property type="project" value="TreeGrafter"/>
</dbReference>
<keyword evidence="2" id="KW-0902">Two-component regulatory system</keyword>
<dbReference type="GO" id="GO:0032993">
    <property type="term" value="C:protein-DNA complex"/>
    <property type="evidence" value="ECO:0007669"/>
    <property type="project" value="TreeGrafter"/>
</dbReference>
<keyword evidence="1 7" id="KW-0597">Phosphoprotein</keyword>
<evidence type="ECO:0000256" key="2">
    <source>
        <dbReference type="ARBA" id="ARBA00023012"/>
    </source>
</evidence>
<keyword evidence="5" id="KW-0804">Transcription</keyword>
<keyword evidence="12" id="KW-1185">Reference proteome</keyword>
<reference evidence="11" key="1">
    <citation type="submission" date="2021-06" db="EMBL/GenBank/DDBJ databases">
        <authorList>
            <person name="Criscuolo A."/>
        </authorList>
    </citation>
    <scope>NUCLEOTIDE SEQUENCE</scope>
    <source>
        <strain evidence="11">CIP111803</strain>
    </source>
</reference>
<evidence type="ECO:0000259" key="10">
    <source>
        <dbReference type="PROSITE" id="PS51755"/>
    </source>
</evidence>
<feature type="modified residue" description="4-aspartylphosphate" evidence="7">
    <location>
        <position position="53"/>
    </location>
</feature>
<dbReference type="SMART" id="SM00862">
    <property type="entry name" value="Trans_reg_C"/>
    <property type="match status" value="1"/>
</dbReference>
<keyword evidence="4 8" id="KW-0238">DNA-binding</keyword>
<dbReference type="GO" id="GO:0006355">
    <property type="term" value="P:regulation of DNA-templated transcription"/>
    <property type="evidence" value="ECO:0007669"/>
    <property type="project" value="InterPro"/>
</dbReference>
<evidence type="ECO:0000256" key="6">
    <source>
        <dbReference type="ARBA" id="ARBA00041201"/>
    </source>
</evidence>
<dbReference type="InterPro" id="IPR039420">
    <property type="entry name" value="WalR-like"/>
</dbReference>
<dbReference type="FunFam" id="3.40.50.2300:FF:000001">
    <property type="entry name" value="DNA-binding response regulator PhoB"/>
    <property type="match status" value="1"/>
</dbReference>
<feature type="DNA-binding region" description="OmpR/PhoB-type" evidence="8">
    <location>
        <begin position="133"/>
        <end position="231"/>
    </location>
</feature>
<organism evidence="11 12">
    <name type="scientific">Leucobacter soli</name>
    <dbReference type="NCBI Taxonomy" id="2812850"/>
    <lineage>
        <taxon>Bacteria</taxon>
        <taxon>Bacillati</taxon>
        <taxon>Actinomycetota</taxon>
        <taxon>Actinomycetes</taxon>
        <taxon>Micrococcales</taxon>
        <taxon>Microbacteriaceae</taxon>
        <taxon>Leucobacter</taxon>
    </lineage>
</organism>
<dbReference type="PANTHER" id="PTHR48111:SF72">
    <property type="entry name" value="SENSORY TRANSDUCTION PROTEIN REGX3"/>
    <property type="match status" value="1"/>
</dbReference>
<feature type="domain" description="Response regulatory" evidence="9">
    <location>
        <begin position="4"/>
        <end position="117"/>
    </location>
</feature>
<dbReference type="PROSITE" id="PS50110">
    <property type="entry name" value="RESPONSE_REGULATORY"/>
    <property type="match status" value="1"/>
</dbReference>
<dbReference type="EMBL" id="CAJVAP010000006">
    <property type="protein sequence ID" value="CAG7604148.1"/>
    <property type="molecule type" value="Genomic_DNA"/>
</dbReference>
<accession>A0A916JVU7</accession>
<proteinExistence type="predicted"/>
<sequence length="231" mass="26076">MSQNILLVEDESSISEPLAFLLEREGYRVRIVADGVEAVRVFPDSDADLVLLDLMLPGLPGTEVCRSIRAQSRVPIIMLTAKDSEIDIVVGLELGADDYITKPYSTRELLARVRAALRRTEGPDETEEPEYLDGVLDEQGVRLDTERHAVTVRGAEVAMPLREFELLEMLMRHSGRVLTRGQLIDRVWGSDYFGDTKTLDVHIKRIRSRIEEDPKEPRLVTTVRGVGYRFG</sequence>
<dbReference type="SMART" id="SM00448">
    <property type="entry name" value="REC"/>
    <property type="match status" value="1"/>
</dbReference>
<evidence type="ECO:0000256" key="5">
    <source>
        <dbReference type="ARBA" id="ARBA00023163"/>
    </source>
</evidence>
<evidence type="ECO:0000256" key="1">
    <source>
        <dbReference type="ARBA" id="ARBA00022553"/>
    </source>
</evidence>
<protein>
    <recommendedName>
        <fullName evidence="6">Sensory transduction protein RegX3</fullName>
    </recommendedName>
</protein>
<dbReference type="RefSeq" id="WP_218114334.1">
    <property type="nucleotide sequence ID" value="NZ_CAJVAP010000006.1"/>
</dbReference>
<feature type="domain" description="OmpR/PhoB-type" evidence="10">
    <location>
        <begin position="133"/>
        <end position="231"/>
    </location>
</feature>
<evidence type="ECO:0000256" key="7">
    <source>
        <dbReference type="PROSITE-ProRule" id="PRU00169"/>
    </source>
</evidence>
<evidence type="ECO:0000259" key="9">
    <source>
        <dbReference type="PROSITE" id="PS50110"/>
    </source>
</evidence>
<evidence type="ECO:0000256" key="4">
    <source>
        <dbReference type="ARBA" id="ARBA00023125"/>
    </source>
</evidence>
<dbReference type="InterPro" id="IPR001789">
    <property type="entry name" value="Sig_transdc_resp-reg_receiver"/>
</dbReference>
<keyword evidence="3" id="KW-0805">Transcription regulation</keyword>
<dbReference type="PANTHER" id="PTHR48111">
    <property type="entry name" value="REGULATOR OF RPOS"/>
    <property type="match status" value="1"/>
</dbReference>
<dbReference type="CDD" id="cd00383">
    <property type="entry name" value="trans_reg_C"/>
    <property type="match status" value="1"/>
</dbReference>
<dbReference type="GO" id="GO:0005829">
    <property type="term" value="C:cytosol"/>
    <property type="evidence" value="ECO:0007669"/>
    <property type="project" value="TreeGrafter"/>
</dbReference>
<evidence type="ECO:0000313" key="12">
    <source>
        <dbReference type="Proteomes" id="UP000693892"/>
    </source>
</evidence>
<dbReference type="AlphaFoldDB" id="A0A916JVU7"/>
<dbReference type="Proteomes" id="UP000693892">
    <property type="component" value="Unassembled WGS sequence"/>
</dbReference>
<dbReference type="Pfam" id="PF00072">
    <property type="entry name" value="Response_reg"/>
    <property type="match status" value="1"/>
</dbReference>
<evidence type="ECO:0000256" key="3">
    <source>
        <dbReference type="ARBA" id="ARBA00023015"/>
    </source>
</evidence>
<dbReference type="InterPro" id="IPR001867">
    <property type="entry name" value="OmpR/PhoB-type_DNA-bd"/>
</dbReference>
<evidence type="ECO:0000256" key="8">
    <source>
        <dbReference type="PROSITE-ProRule" id="PRU01091"/>
    </source>
</evidence>
<dbReference type="PROSITE" id="PS51755">
    <property type="entry name" value="OMPR_PHOB"/>
    <property type="match status" value="1"/>
</dbReference>
<dbReference type="FunFam" id="1.10.10.10:FF:000110">
    <property type="entry name" value="DNA-binding response regulator RegX3"/>
    <property type="match status" value="1"/>
</dbReference>
<evidence type="ECO:0000313" key="11">
    <source>
        <dbReference type="EMBL" id="CAG7604148.1"/>
    </source>
</evidence>